<dbReference type="AlphaFoldDB" id="A0A9W4KYF1"/>
<dbReference type="GO" id="GO:0045892">
    <property type="term" value="P:negative regulation of DNA-templated transcription"/>
    <property type="evidence" value="ECO:0007669"/>
    <property type="project" value="UniProtKB-UniRule"/>
</dbReference>
<comment type="function">
    <text evidence="9">Transcriptional factor involved in regulation of membrane lipid biosynthesis by repressing genes involved in fatty acid and phospholipid metabolism.</text>
</comment>
<dbReference type="PROSITE" id="PS51000">
    <property type="entry name" value="HTH_DEOR_2"/>
    <property type="match status" value="1"/>
</dbReference>
<evidence type="ECO:0000256" key="2">
    <source>
        <dbReference type="ARBA" id="ARBA00022516"/>
    </source>
</evidence>
<name>A0A9W4KYF1_9BACI</name>
<evidence type="ECO:0000256" key="4">
    <source>
        <dbReference type="ARBA" id="ARBA00023015"/>
    </source>
</evidence>
<dbReference type="NCBIfam" id="NF003359">
    <property type="entry name" value="PRK04424.1"/>
    <property type="match status" value="1"/>
</dbReference>
<dbReference type="SMART" id="SM00420">
    <property type="entry name" value="HTH_DEOR"/>
    <property type="match status" value="1"/>
</dbReference>
<dbReference type="InterPro" id="IPR001034">
    <property type="entry name" value="DeoR_HTH"/>
</dbReference>
<evidence type="ECO:0000313" key="12">
    <source>
        <dbReference type="Proteomes" id="UP000789326"/>
    </source>
</evidence>
<dbReference type="Proteomes" id="UP000789326">
    <property type="component" value="Unassembled WGS sequence"/>
</dbReference>
<keyword evidence="2 9" id="KW-0444">Lipid biosynthesis</keyword>
<keyword evidence="4 9" id="KW-0805">Transcription regulation</keyword>
<dbReference type="CDD" id="cd03440">
    <property type="entry name" value="hot_dog"/>
    <property type="match status" value="1"/>
</dbReference>
<evidence type="ECO:0000256" key="7">
    <source>
        <dbReference type="ARBA" id="ARBA00023160"/>
    </source>
</evidence>
<dbReference type="GO" id="GO:0045717">
    <property type="term" value="P:negative regulation of fatty acid biosynthetic process"/>
    <property type="evidence" value="ECO:0007669"/>
    <property type="project" value="UniProtKB-UniRule"/>
</dbReference>
<keyword evidence="7 9" id="KW-0275">Fatty acid biosynthesis</keyword>
<dbReference type="SUPFAM" id="SSF54637">
    <property type="entry name" value="Thioesterase/thiol ester dehydrase-isomerase"/>
    <property type="match status" value="1"/>
</dbReference>
<feature type="domain" description="HTH deoR-type" evidence="10">
    <location>
        <begin position="65"/>
        <end position="120"/>
    </location>
</feature>
<dbReference type="GO" id="GO:0006633">
    <property type="term" value="P:fatty acid biosynthetic process"/>
    <property type="evidence" value="ECO:0007669"/>
    <property type="project" value="UniProtKB-KW"/>
</dbReference>
<protein>
    <recommendedName>
        <fullName evidence="9">Transcription factor FapR</fullName>
    </recommendedName>
    <alternativeName>
        <fullName evidence="9">Fatty acid and phospholipid biosynthesis regulator</fullName>
    </alternativeName>
</protein>
<keyword evidence="6 9" id="KW-0238">DNA-binding</keyword>
<dbReference type="InterPro" id="IPR036388">
    <property type="entry name" value="WH-like_DNA-bd_sf"/>
</dbReference>
<dbReference type="GO" id="GO:0003677">
    <property type="term" value="F:DNA binding"/>
    <property type="evidence" value="ECO:0007669"/>
    <property type="project" value="UniProtKB-KW"/>
</dbReference>
<dbReference type="InterPro" id="IPR036390">
    <property type="entry name" value="WH_DNA-bd_sf"/>
</dbReference>
<evidence type="ECO:0000259" key="10">
    <source>
        <dbReference type="PROSITE" id="PS51000"/>
    </source>
</evidence>
<evidence type="ECO:0000256" key="9">
    <source>
        <dbReference type="HAMAP-Rule" id="MF_01814"/>
    </source>
</evidence>
<proteinExistence type="inferred from homology"/>
<keyword evidence="3 9" id="KW-0276">Fatty acid metabolism</keyword>
<dbReference type="HAMAP" id="MF_01814">
    <property type="entry name" value="Transcrip_fact_FapR"/>
    <property type="match status" value="1"/>
</dbReference>
<evidence type="ECO:0000256" key="6">
    <source>
        <dbReference type="ARBA" id="ARBA00023125"/>
    </source>
</evidence>
<keyword evidence="5 9" id="KW-0443">Lipid metabolism</keyword>
<dbReference type="Gene3D" id="3.10.129.10">
    <property type="entry name" value="Hotdog Thioesterase"/>
    <property type="match status" value="1"/>
</dbReference>
<comment type="caution">
    <text evidence="11">The sequence shown here is derived from an EMBL/GenBank/DDBJ whole genome shotgun (WGS) entry which is preliminary data.</text>
</comment>
<comment type="similarity">
    <text evidence="9">Belongs to the FapR family.</text>
</comment>
<evidence type="ECO:0000256" key="1">
    <source>
        <dbReference type="ARBA" id="ARBA00022491"/>
    </source>
</evidence>
<dbReference type="InterPro" id="IPR029069">
    <property type="entry name" value="HotDog_dom_sf"/>
</dbReference>
<evidence type="ECO:0000256" key="8">
    <source>
        <dbReference type="ARBA" id="ARBA00023163"/>
    </source>
</evidence>
<dbReference type="GO" id="GO:0003700">
    <property type="term" value="F:DNA-binding transcription factor activity"/>
    <property type="evidence" value="ECO:0007669"/>
    <property type="project" value="UniProtKB-UniRule"/>
</dbReference>
<accession>A0A9W4KYF1</accession>
<reference evidence="11" key="1">
    <citation type="submission" date="2021-11" db="EMBL/GenBank/DDBJ databases">
        <authorList>
            <person name="Bulgarelli D."/>
        </authorList>
    </citation>
    <scope>NUCLEOTIDE SEQUENCE</scope>
    <source>
        <strain evidence="11">Bi133</strain>
    </source>
</reference>
<evidence type="ECO:0000256" key="3">
    <source>
        <dbReference type="ARBA" id="ARBA00022832"/>
    </source>
</evidence>
<keyword evidence="8 9" id="KW-0804">Transcription</keyword>
<organism evidence="11 12">
    <name type="scientific">Peribacillus simplex</name>
    <dbReference type="NCBI Taxonomy" id="1478"/>
    <lineage>
        <taxon>Bacteria</taxon>
        <taxon>Bacillati</taxon>
        <taxon>Bacillota</taxon>
        <taxon>Bacilli</taxon>
        <taxon>Bacillales</taxon>
        <taxon>Bacillaceae</taxon>
        <taxon>Peribacillus</taxon>
    </lineage>
</organism>
<dbReference type="SUPFAM" id="SSF46785">
    <property type="entry name" value="Winged helix' DNA-binding domain"/>
    <property type="match status" value="1"/>
</dbReference>
<evidence type="ECO:0000256" key="5">
    <source>
        <dbReference type="ARBA" id="ARBA00023098"/>
    </source>
</evidence>
<evidence type="ECO:0000313" key="11">
    <source>
        <dbReference type="EMBL" id="CAH0183666.1"/>
    </source>
</evidence>
<gene>
    <name evidence="9 11" type="primary">fapR</name>
    <name evidence="11" type="ORF">SRABI133_01490</name>
</gene>
<dbReference type="EMBL" id="CAKKMG010000013">
    <property type="protein sequence ID" value="CAH0183666.1"/>
    <property type="molecule type" value="Genomic_DNA"/>
</dbReference>
<sequence length="245" mass="28262">MLRFGTIWRGRAYSREKSWTELNDKPIADCEILRNILQSVFKIYILLLVPSHNTTDGDLQMRRNKKERQQLLIETIKQNPFVTDEELAERYSVSVQTIRLDRLELSIPELRERIKSVAEKKFSDEIRALPLDEIIGEVIDLNLDDNAISILDINKEHVFKRNGIARGHHLFAQANSLAVAVINDELALTAKASILFTRSVKENERVVAKARVKSVDHTNDRSVVEVRSYVGNELVFKGEFEMYRS</sequence>
<dbReference type="InterPro" id="IPR017275">
    <property type="entry name" value="Transcription_factor_FapR"/>
</dbReference>
<dbReference type="Gene3D" id="1.10.10.10">
    <property type="entry name" value="Winged helix-like DNA-binding domain superfamily/Winged helix DNA-binding domain"/>
    <property type="match status" value="1"/>
</dbReference>
<keyword evidence="1 9" id="KW-0678">Repressor</keyword>
<dbReference type="Pfam" id="PF08220">
    <property type="entry name" value="HTH_DeoR"/>
    <property type="match status" value="1"/>
</dbReference>